<comment type="caution">
    <text evidence="2">The sequence shown here is derived from an EMBL/GenBank/DDBJ whole genome shotgun (WGS) entry which is preliminary data.</text>
</comment>
<reference evidence="2" key="1">
    <citation type="submission" date="2021-05" db="EMBL/GenBank/DDBJ databases">
        <title>Whole genome sequence of Curtobacterium flaccumfaciens pv. flaccumfaciens strain CFBP 3417.</title>
        <authorList>
            <person name="Osdaghi E."/>
            <person name="Taghouti G."/>
            <person name="Portier P."/>
            <person name="Fazliarab A."/>
            <person name="Taghavi S.M."/>
            <person name="Briand M."/>
            <person name="Le-Saux M."/>
            <person name="Jacques M.-A."/>
        </authorList>
    </citation>
    <scope>NUCLEOTIDE SEQUENCE</scope>
    <source>
        <strain evidence="2">CFBP 3417</strain>
    </source>
</reference>
<dbReference type="GeneID" id="99621975"/>
<dbReference type="InterPro" id="IPR023393">
    <property type="entry name" value="START-like_dom_sf"/>
</dbReference>
<dbReference type="InterPro" id="IPR005031">
    <property type="entry name" value="COQ10_START"/>
</dbReference>
<name>A0A9Q2W5U3_9MICO</name>
<accession>A0A9Q2W5U3</accession>
<dbReference type="PANTHER" id="PTHR33824:SF7">
    <property type="entry name" value="POLYKETIDE CYCLASE_DEHYDRASE AND LIPID TRANSPORT SUPERFAMILY PROTEIN"/>
    <property type="match status" value="1"/>
</dbReference>
<protein>
    <submittedName>
        <fullName evidence="2">SRPBCC family protein</fullName>
    </submittedName>
</protein>
<dbReference type="PANTHER" id="PTHR33824">
    <property type="entry name" value="POLYKETIDE CYCLASE/DEHYDRASE AND LIPID TRANSPORT SUPERFAMILY PROTEIN"/>
    <property type="match status" value="1"/>
</dbReference>
<dbReference type="AlphaFoldDB" id="A0A9Q2W5U3"/>
<dbReference type="InterPro" id="IPR047137">
    <property type="entry name" value="ORF3"/>
</dbReference>
<evidence type="ECO:0000313" key="3">
    <source>
        <dbReference type="Proteomes" id="UP000709437"/>
    </source>
</evidence>
<dbReference type="RefSeq" id="WP_071249837.1">
    <property type="nucleotide sequence ID" value="NZ_JAHEWX010000006.1"/>
</dbReference>
<gene>
    <name evidence="2" type="ORF">KK103_07145</name>
</gene>
<dbReference type="Proteomes" id="UP000709437">
    <property type="component" value="Unassembled WGS sequence"/>
</dbReference>
<dbReference type="CDD" id="cd07817">
    <property type="entry name" value="SRPBCC_8"/>
    <property type="match status" value="1"/>
</dbReference>
<organism evidence="2 3">
    <name type="scientific">Curtobacterium flaccumfaciens pv. flaccumfaciens</name>
    <dbReference type="NCBI Taxonomy" id="138532"/>
    <lineage>
        <taxon>Bacteria</taxon>
        <taxon>Bacillati</taxon>
        <taxon>Actinomycetota</taxon>
        <taxon>Actinomycetes</taxon>
        <taxon>Micrococcales</taxon>
        <taxon>Microbacteriaceae</taxon>
        <taxon>Curtobacterium</taxon>
    </lineage>
</organism>
<proteinExistence type="predicted"/>
<dbReference type="SUPFAM" id="SSF55961">
    <property type="entry name" value="Bet v1-like"/>
    <property type="match status" value="1"/>
</dbReference>
<sequence length="150" mass="17097">MPQIIETVDVNVPVRPAYDQWTRFEEFPHFLDEVEKIVQVDDKTTDWTVKVAGQEREFRAVITEQHPDERVAWTVKDGETDHAGVVTFHKLSDDETRVTVQIDWEPSGFLEKLGSAVGVGGHAVKKDLQNYKERVENAPTQPGWRGDVQA</sequence>
<dbReference type="EMBL" id="JAHEWX010000006">
    <property type="protein sequence ID" value="MBT1541530.1"/>
    <property type="molecule type" value="Genomic_DNA"/>
</dbReference>
<evidence type="ECO:0000313" key="2">
    <source>
        <dbReference type="EMBL" id="MBT1541530.1"/>
    </source>
</evidence>
<feature type="domain" description="Coenzyme Q-binding protein COQ10 START" evidence="1">
    <location>
        <begin position="10"/>
        <end position="129"/>
    </location>
</feature>
<dbReference type="Pfam" id="PF03364">
    <property type="entry name" value="Polyketide_cyc"/>
    <property type="match status" value="1"/>
</dbReference>
<evidence type="ECO:0000259" key="1">
    <source>
        <dbReference type="Pfam" id="PF03364"/>
    </source>
</evidence>
<dbReference type="Gene3D" id="3.30.530.20">
    <property type="match status" value="1"/>
</dbReference>